<feature type="transmembrane region" description="Helical" evidence="1">
    <location>
        <begin position="89"/>
        <end position="110"/>
    </location>
</feature>
<reference evidence="2 3" key="1">
    <citation type="submission" date="2020-09" db="EMBL/GenBank/DDBJ databases">
        <title>Genome seq and assembly of Chryseobacterium sp.</title>
        <authorList>
            <person name="Chhetri G."/>
        </authorList>
    </citation>
    <scope>NUCLEOTIDE SEQUENCE [LARGE SCALE GENOMIC DNA]</scope>
    <source>
        <strain evidence="2 3">GCR10</strain>
    </source>
</reference>
<evidence type="ECO:0000313" key="2">
    <source>
        <dbReference type="EMBL" id="MBD8084586.1"/>
    </source>
</evidence>
<feature type="transmembrane region" description="Helical" evidence="1">
    <location>
        <begin position="21"/>
        <end position="40"/>
    </location>
</feature>
<gene>
    <name evidence="2" type="ORF">IC610_19435</name>
</gene>
<accession>A0ABR8ZH01</accession>
<feature type="transmembrane region" description="Helical" evidence="1">
    <location>
        <begin position="116"/>
        <end position="137"/>
    </location>
</feature>
<keyword evidence="1" id="KW-0812">Transmembrane</keyword>
<keyword evidence="3" id="KW-1185">Reference proteome</keyword>
<proteinExistence type="predicted"/>
<comment type="caution">
    <text evidence="2">The sequence shown here is derived from an EMBL/GenBank/DDBJ whole genome shotgun (WGS) entry which is preliminary data.</text>
</comment>
<evidence type="ECO:0008006" key="4">
    <source>
        <dbReference type="Google" id="ProtNLM"/>
    </source>
</evidence>
<organism evidence="2 3">
    <name type="scientific">Chryseobacterium caseinilyticum</name>
    <dbReference type="NCBI Taxonomy" id="2771428"/>
    <lineage>
        <taxon>Bacteria</taxon>
        <taxon>Pseudomonadati</taxon>
        <taxon>Bacteroidota</taxon>
        <taxon>Flavobacteriia</taxon>
        <taxon>Flavobacteriales</taxon>
        <taxon>Weeksellaceae</taxon>
        <taxon>Chryseobacterium group</taxon>
        <taxon>Chryseobacterium</taxon>
    </lineage>
</organism>
<sequence length="139" mass="16451">MSFAEIKDEIKLQIRHDKKYKYVWSWALVSIICVFALKWFRYRQFELSPTVDFLQGVLPNFFAATTFTAGFFIYYKLIFRTDNTTDNKLTISSAISFFGLVIWEFIQLMMGSPIDIYDIFTTFLGCLITFIFVKFLFSK</sequence>
<name>A0ABR8ZH01_9FLAO</name>
<dbReference type="RefSeq" id="WP_191738471.1">
    <property type="nucleotide sequence ID" value="NZ_JACYFS010000012.1"/>
</dbReference>
<evidence type="ECO:0000313" key="3">
    <source>
        <dbReference type="Proteomes" id="UP000637299"/>
    </source>
</evidence>
<keyword evidence="1" id="KW-1133">Transmembrane helix</keyword>
<protein>
    <recommendedName>
        <fullName evidence="4">VanZ-like domain-containing protein</fullName>
    </recommendedName>
</protein>
<feature type="transmembrane region" description="Helical" evidence="1">
    <location>
        <begin position="60"/>
        <end position="77"/>
    </location>
</feature>
<keyword evidence="1" id="KW-0472">Membrane</keyword>
<dbReference type="Proteomes" id="UP000637299">
    <property type="component" value="Unassembled WGS sequence"/>
</dbReference>
<dbReference type="EMBL" id="JACYFS010000012">
    <property type="protein sequence ID" value="MBD8084586.1"/>
    <property type="molecule type" value="Genomic_DNA"/>
</dbReference>
<evidence type="ECO:0000256" key="1">
    <source>
        <dbReference type="SAM" id="Phobius"/>
    </source>
</evidence>